<comment type="similarity">
    <text evidence="2 3">Belongs to the small heat shock protein (HSP20) family.</text>
</comment>
<dbReference type="PANTHER" id="PTHR11527">
    <property type="entry name" value="HEAT-SHOCK PROTEIN 20 FAMILY MEMBER"/>
    <property type="match status" value="1"/>
</dbReference>
<evidence type="ECO:0000256" key="1">
    <source>
        <dbReference type="ARBA" id="ARBA00023016"/>
    </source>
</evidence>
<evidence type="ECO:0000313" key="6">
    <source>
        <dbReference type="EMBL" id="PNR35693.1"/>
    </source>
</evidence>
<protein>
    <recommendedName>
        <fullName evidence="5">SHSP domain-containing protein</fullName>
    </recommendedName>
</protein>
<dbReference type="InterPro" id="IPR002068">
    <property type="entry name" value="A-crystallin/Hsp20_dom"/>
</dbReference>
<reference evidence="7" key="3">
    <citation type="submission" date="2020-12" db="UniProtKB">
        <authorList>
            <consortium name="EnsemblPlants"/>
        </authorList>
    </citation>
    <scope>IDENTIFICATION</scope>
</reference>
<dbReference type="InterPro" id="IPR031107">
    <property type="entry name" value="Small_HSP"/>
</dbReference>
<dbReference type="EMBL" id="ABEU02000017">
    <property type="protein sequence ID" value="PNR35693.1"/>
    <property type="molecule type" value="Genomic_DNA"/>
</dbReference>
<evidence type="ECO:0000256" key="4">
    <source>
        <dbReference type="SAM" id="MobiDB-lite"/>
    </source>
</evidence>
<gene>
    <name evidence="6" type="ORF">PHYPA_021543</name>
</gene>
<proteinExistence type="inferred from homology"/>
<feature type="compositionally biased region" description="Basic and acidic residues" evidence="4">
    <location>
        <begin position="157"/>
        <end position="172"/>
    </location>
</feature>
<feature type="compositionally biased region" description="Basic and acidic residues" evidence="4">
    <location>
        <begin position="72"/>
        <end position="82"/>
    </location>
</feature>
<dbReference type="InterPro" id="IPR008978">
    <property type="entry name" value="HSP20-like_chaperone"/>
</dbReference>
<keyword evidence="1" id="KW-0346">Stress response</keyword>
<evidence type="ECO:0000256" key="3">
    <source>
        <dbReference type="RuleBase" id="RU003616"/>
    </source>
</evidence>
<dbReference type="Proteomes" id="UP000006727">
    <property type="component" value="Chromosome 17"/>
</dbReference>
<accession>A0A2K1J2E2</accession>
<feature type="region of interest" description="Disordered" evidence="4">
    <location>
        <begin position="143"/>
        <end position="172"/>
    </location>
</feature>
<dbReference type="EnsemblPlants" id="Pp3c17_1520V3.1">
    <property type="protein sequence ID" value="Pp3c17_1520V3.1"/>
    <property type="gene ID" value="Pp3c17_1520"/>
</dbReference>
<dbReference type="Gramene" id="Pp3c17_1520V3.1">
    <property type="protein sequence ID" value="Pp3c17_1520V3.1"/>
    <property type="gene ID" value="Pp3c17_1520"/>
</dbReference>
<feature type="domain" description="SHSP" evidence="5">
    <location>
        <begin position="25"/>
        <end position="145"/>
    </location>
</feature>
<dbReference type="PaxDb" id="3218-PP1S148_10V6.1"/>
<dbReference type="AlphaFoldDB" id="A0A2K1J2E2"/>
<reference evidence="6 8" key="1">
    <citation type="journal article" date="2008" name="Science">
        <title>The Physcomitrella genome reveals evolutionary insights into the conquest of land by plants.</title>
        <authorList>
            <person name="Rensing S."/>
            <person name="Lang D."/>
            <person name="Zimmer A."/>
            <person name="Terry A."/>
            <person name="Salamov A."/>
            <person name="Shapiro H."/>
            <person name="Nishiyama T."/>
            <person name="Perroud P.-F."/>
            <person name="Lindquist E."/>
            <person name="Kamisugi Y."/>
            <person name="Tanahashi T."/>
            <person name="Sakakibara K."/>
            <person name="Fujita T."/>
            <person name="Oishi K."/>
            <person name="Shin-I T."/>
            <person name="Kuroki Y."/>
            <person name="Toyoda A."/>
            <person name="Suzuki Y."/>
            <person name="Hashimoto A."/>
            <person name="Yamaguchi K."/>
            <person name="Sugano A."/>
            <person name="Kohara Y."/>
            <person name="Fujiyama A."/>
            <person name="Anterola A."/>
            <person name="Aoki S."/>
            <person name="Ashton N."/>
            <person name="Barbazuk W.B."/>
            <person name="Barker E."/>
            <person name="Bennetzen J."/>
            <person name="Bezanilla M."/>
            <person name="Blankenship R."/>
            <person name="Cho S.H."/>
            <person name="Dutcher S."/>
            <person name="Estelle M."/>
            <person name="Fawcett J.A."/>
            <person name="Gundlach H."/>
            <person name="Hanada K."/>
            <person name="Heyl A."/>
            <person name="Hicks K.A."/>
            <person name="Hugh J."/>
            <person name="Lohr M."/>
            <person name="Mayer K."/>
            <person name="Melkozernov A."/>
            <person name="Murata T."/>
            <person name="Nelson D."/>
            <person name="Pils B."/>
            <person name="Prigge M."/>
            <person name="Reiss B."/>
            <person name="Renner T."/>
            <person name="Rombauts S."/>
            <person name="Rushton P."/>
            <person name="Sanderfoot A."/>
            <person name="Schween G."/>
            <person name="Shiu S.-H."/>
            <person name="Stueber K."/>
            <person name="Theodoulou F.L."/>
            <person name="Tu H."/>
            <person name="Van de Peer Y."/>
            <person name="Verrier P.J."/>
            <person name="Waters E."/>
            <person name="Wood A."/>
            <person name="Yang L."/>
            <person name="Cove D."/>
            <person name="Cuming A."/>
            <person name="Hasebe M."/>
            <person name="Lucas S."/>
            <person name="Mishler D.B."/>
            <person name="Reski R."/>
            <person name="Grigoriev I."/>
            <person name="Quatrano R.S."/>
            <person name="Boore J.L."/>
        </authorList>
    </citation>
    <scope>NUCLEOTIDE SEQUENCE [LARGE SCALE GENOMIC DNA]</scope>
    <source>
        <strain evidence="7 8">cv. Gransden 2004</strain>
    </source>
</reference>
<dbReference type="Gene3D" id="2.60.40.790">
    <property type="match status" value="1"/>
</dbReference>
<evidence type="ECO:0000256" key="2">
    <source>
        <dbReference type="PROSITE-ProRule" id="PRU00285"/>
    </source>
</evidence>
<dbReference type="SUPFAM" id="SSF49764">
    <property type="entry name" value="HSP20-like chaperones"/>
    <property type="match status" value="1"/>
</dbReference>
<sequence length="172" mass="19095">MFTDLVIVKVPLQRQPCAPVSSPCSSLHNNLRMLRWDETAEAHTFKLRLPGMKKEELNIQIEDRTLYLSHNSEPKMGTKEGESSSDSQCTEKKPASCTFMRTFKLPENADLEQIKANVTNETLTITIPKLTMKSPEVRKINVRDGDGVATSLTAASEKSKAKATDASEPTSK</sequence>
<evidence type="ECO:0000313" key="7">
    <source>
        <dbReference type="EnsemblPlants" id="Pp3c17_1520V3.1"/>
    </source>
</evidence>
<name>A0A2K1J2E2_PHYPA</name>
<evidence type="ECO:0000259" key="5">
    <source>
        <dbReference type="PROSITE" id="PS01031"/>
    </source>
</evidence>
<reference evidence="6 8" key="2">
    <citation type="journal article" date="2018" name="Plant J.">
        <title>The Physcomitrella patens chromosome-scale assembly reveals moss genome structure and evolution.</title>
        <authorList>
            <person name="Lang D."/>
            <person name="Ullrich K.K."/>
            <person name="Murat F."/>
            <person name="Fuchs J."/>
            <person name="Jenkins J."/>
            <person name="Haas F.B."/>
            <person name="Piednoel M."/>
            <person name="Gundlach H."/>
            <person name="Van Bel M."/>
            <person name="Meyberg R."/>
            <person name="Vives C."/>
            <person name="Morata J."/>
            <person name="Symeonidi A."/>
            <person name="Hiss M."/>
            <person name="Muchero W."/>
            <person name="Kamisugi Y."/>
            <person name="Saleh O."/>
            <person name="Blanc G."/>
            <person name="Decker E.L."/>
            <person name="van Gessel N."/>
            <person name="Grimwood J."/>
            <person name="Hayes R.D."/>
            <person name="Graham S.W."/>
            <person name="Gunter L.E."/>
            <person name="McDaniel S.F."/>
            <person name="Hoernstein S.N.W."/>
            <person name="Larsson A."/>
            <person name="Li F.W."/>
            <person name="Perroud P.F."/>
            <person name="Phillips J."/>
            <person name="Ranjan P."/>
            <person name="Rokshar D.S."/>
            <person name="Rothfels C.J."/>
            <person name="Schneider L."/>
            <person name="Shu S."/>
            <person name="Stevenson D.W."/>
            <person name="Thummler F."/>
            <person name="Tillich M."/>
            <person name="Villarreal Aguilar J.C."/>
            <person name="Widiez T."/>
            <person name="Wong G.K."/>
            <person name="Wymore A."/>
            <person name="Zhang Y."/>
            <person name="Zimmer A.D."/>
            <person name="Quatrano R.S."/>
            <person name="Mayer K.F.X."/>
            <person name="Goodstein D."/>
            <person name="Casacuberta J.M."/>
            <person name="Vandepoele K."/>
            <person name="Reski R."/>
            <person name="Cuming A.C."/>
            <person name="Tuskan G.A."/>
            <person name="Maumus F."/>
            <person name="Salse J."/>
            <person name="Schmutz J."/>
            <person name="Rensing S.A."/>
        </authorList>
    </citation>
    <scope>NUCLEOTIDE SEQUENCE [LARGE SCALE GENOMIC DNA]</scope>
    <source>
        <strain evidence="7 8">cv. Gransden 2004</strain>
    </source>
</reference>
<evidence type="ECO:0000313" key="8">
    <source>
        <dbReference type="Proteomes" id="UP000006727"/>
    </source>
</evidence>
<dbReference type="STRING" id="3218.A0A2K1J2E2"/>
<keyword evidence="8" id="KW-1185">Reference proteome</keyword>
<dbReference type="SMR" id="A0A2K1J2E2"/>
<organism evidence="6">
    <name type="scientific">Physcomitrium patens</name>
    <name type="common">Spreading-leaved earth moss</name>
    <name type="synonym">Physcomitrella patens</name>
    <dbReference type="NCBI Taxonomy" id="3218"/>
    <lineage>
        <taxon>Eukaryota</taxon>
        <taxon>Viridiplantae</taxon>
        <taxon>Streptophyta</taxon>
        <taxon>Embryophyta</taxon>
        <taxon>Bryophyta</taxon>
        <taxon>Bryophytina</taxon>
        <taxon>Bryopsida</taxon>
        <taxon>Funariidae</taxon>
        <taxon>Funariales</taxon>
        <taxon>Funariaceae</taxon>
        <taxon>Physcomitrium</taxon>
    </lineage>
</organism>
<dbReference type="Pfam" id="PF00011">
    <property type="entry name" value="HSP20"/>
    <property type="match status" value="1"/>
</dbReference>
<dbReference type="PROSITE" id="PS01031">
    <property type="entry name" value="SHSP"/>
    <property type="match status" value="1"/>
</dbReference>
<feature type="region of interest" description="Disordered" evidence="4">
    <location>
        <begin position="71"/>
        <end position="92"/>
    </location>
</feature>